<sequence length="75" mass="8457">MGFPFLTLFLGLVVEQEAFAEFGAAVIKDTKHFQRLEQFGHLAKPFFITLLIISKDWDSIGTRDMSPQSPGLLRS</sequence>
<gene>
    <name evidence="1" type="ORF">LOK49_LG03G02765</name>
</gene>
<dbReference type="EMBL" id="CM045763">
    <property type="protein sequence ID" value="KAI8023767.1"/>
    <property type="molecule type" value="Genomic_DNA"/>
</dbReference>
<evidence type="ECO:0000313" key="1">
    <source>
        <dbReference type="EMBL" id="KAI8023767.1"/>
    </source>
</evidence>
<keyword evidence="2" id="KW-1185">Reference proteome</keyword>
<name>A0ACC0IEK3_9ERIC</name>
<reference evidence="1 2" key="1">
    <citation type="journal article" date="2022" name="Plant J.">
        <title>Chromosome-level genome of Camellia lanceoleosa provides a valuable resource for understanding genome evolution and self-incompatibility.</title>
        <authorList>
            <person name="Gong W."/>
            <person name="Xiao S."/>
            <person name="Wang L."/>
            <person name="Liao Z."/>
            <person name="Chang Y."/>
            <person name="Mo W."/>
            <person name="Hu G."/>
            <person name="Li W."/>
            <person name="Zhao G."/>
            <person name="Zhu H."/>
            <person name="Hu X."/>
            <person name="Ji K."/>
            <person name="Xiang X."/>
            <person name="Song Q."/>
            <person name="Yuan D."/>
            <person name="Jin S."/>
            <person name="Zhang L."/>
        </authorList>
    </citation>
    <scope>NUCLEOTIDE SEQUENCE [LARGE SCALE GENOMIC DNA]</scope>
    <source>
        <strain evidence="1">SQ_2022a</strain>
    </source>
</reference>
<protein>
    <submittedName>
        <fullName evidence="1">Uncharacterized protein</fullName>
    </submittedName>
</protein>
<organism evidence="1 2">
    <name type="scientific">Camellia lanceoleosa</name>
    <dbReference type="NCBI Taxonomy" id="1840588"/>
    <lineage>
        <taxon>Eukaryota</taxon>
        <taxon>Viridiplantae</taxon>
        <taxon>Streptophyta</taxon>
        <taxon>Embryophyta</taxon>
        <taxon>Tracheophyta</taxon>
        <taxon>Spermatophyta</taxon>
        <taxon>Magnoliopsida</taxon>
        <taxon>eudicotyledons</taxon>
        <taxon>Gunneridae</taxon>
        <taxon>Pentapetalae</taxon>
        <taxon>asterids</taxon>
        <taxon>Ericales</taxon>
        <taxon>Theaceae</taxon>
        <taxon>Camellia</taxon>
    </lineage>
</organism>
<proteinExistence type="predicted"/>
<evidence type="ECO:0000313" key="2">
    <source>
        <dbReference type="Proteomes" id="UP001060215"/>
    </source>
</evidence>
<accession>A0ACC0IEK3</accession>
<dbReference type="Proteomes" id="UP001060215">
    <property type="component" value="Chromosome 6"/>
</dbReference>
<comment type="caution">
    <text evidence="1">The sequence shown here is derived from an EMBL/GenBank/DDBJ whole genome shotgun (WGS) entry which is preliminary data.</text>
</comment>